<organism evidence="2 3">
    <name type="scientific">Leminorella grimontii</name>
    <dbReference type="NCBI Taxonomy" id="82981"/>
    <lineage>
        <taxon>Bacteria</taxon>
        <taxon>Pseudomonadati</taxon>
        <taxon>Pseudomonadota</taxon>
        <taxon>Gammaproteobacteria</taxon>
        <taxon>Enterobacterales</taxon>
        <taxon>Budviciaceae</taxon>
        <taxon>Leminorella</taxon>
    </lineage>
</organism>
<dbReference type="RefSeq" id="WP_134389225.1">
    <property type="nucleotide sequence ID" value="NZ_BRLH01000008.1"/>
</dbReference>
<accession>A0AAV5N3T7</accession>
<dbReference type="Proteomes" id="UP001058124">
    <property type="component" value="Unassembled WGS sequence"/>
</dbReference>
<gene>
    <name evidence="2" type="ORF">SOASR030_28630</name>
</gene>
<comment type="caution">
    <text evidence="2">The sequence shown here is derived from an EMBL/GenBank/DDBJ whole genome shotgun (WGS) entry which is preliminary data.</text>
</comment>
<keyword evidence="1" id="KW-1133">Transmembrane helix</keyword>
<proteinExistence type="predicted"/>
<feature type="transmembrane region" description="Helical" evidence="1">
    <location>
        <begin position="20"/>
        <end position="39"/>
    </location>
</feature>
<protein>
    <submittedName>
        <fullName evidence="2">Uncharacterized protein</fullName>
    </submittedName>
</protein>
<name>A0AAV5N3T7_9GAMM</name>
<dbReference type="EMBL" id="BRLH01000008">
    <property type="protein sequence ID" value="GKX56751.1"/>
    <property type="molecule type" value="Genomic_DNA"/>
</dbReference>
<reference evidence="2" key="1">
    <citation type="submission" date="2022-06" db="EMBL/GenBank/DDBJ databases">
        <title>Draft genome sequences of Leminorella grimontii str. JCM5902.</title>
        <authorList>
            <person name="Wakabayashi Y."/>
            <person name="Kojima K."/>
        </authorList>
    </citation>
    <scope>NUCLEOTIDE SEQUENCE</scope>
    <source>
        <strain evidence="2">JCM 5902</strain>
    </source>
</reference>
<evidence type="ECO:0000313" key="3">
    <source>
        <dbReference type="Proteomes" id="UP001058124"/>
    </source>
</evidence>
<keyword evidence="1" id="KW-0812">Transmembrane</keyword>
<evidence type="ECO:0000313" key="2">
    <source>
        <dbReference type="EMBL" id="GKX56751.1"/>
    </source>
</evidence>
<feature type="transmembrane region" description="Helical" evidence="1">
    <location>
        <begin position="102"/>
        <end position="120"/>
    </location>
</feature>
<keyword evidence="3" id="KW-1185">Reference proteome</keyword>
<sequence>MNENIKIRFERVVRCRSVKLWHWFMVAIGVMIVLSMFFLDRYRGYGVEYILDSYGVKYKNSGVIFYGGSSIFITLLCIGGITQIFLYCYVFFMEKSRFISQMGLSLLAFFLLSVLSFIYIPPTANFEMTVYHKDATSSEYAWAWPGHEGIKIVPISISQNDRESKKLYIKEGGVSQYFYCVTYYYRWSASIQIKENVWRKYFLWDFEKNGTPDTCKKLTGEELDKLSNVNIKNALTL</sequence>
<dbReference type="AlphaFoldDB" id="A0AAV5N3T7"/>
<feature type="transmembrane region" description="Helical" evidence="1">
    <location>
        <begin position="63"/>
        <end position="90"/>
    </location>
</feature>
<evidence type="ECO:0000256" key="1">
    <source>
        <dbReference type="SAM" id="Phobius"/>
    </source>
</evidence>
<keyword evidence="1" id="KW-0472">Membrane</keyword>